<dbReference type="Pfam" id="PF00072">
    <property type="entry name" value="Response_reg"/>
    <property type="match status" value="1"/>
</dbReference>
<dbReference type="STRING" id="485916.Dtox_1869"/>
<keyword evidence="3" id="KW-0597">Phosphoprotein</keyword>
<dbReference type="KEGG" id="dae:Dtox_1869"/>
<evidence type="ECO:0000313" key="7">
    <source>
        <dbReference type="Proteomes" id="UP000002217"/>
    </source>
</evidence>
<feature type="modified residue" description="4-aspartylphosphate" evidence="3">
    <location>
        <position position="55"/>
    </location>
</feature>
<dbReference type="Gene3D" id="2.40.50.1020">
    <property type="entry name" value="LytTr DNA-binding domain"/>
    <property type="match status" value="1"/>
</dbReference>
<name>C8VXQ9_DESAS</name>
<organism evidence="6 7">
    <name type="scientific">Desulfofarcimen acetoxidans (strain ATCC 49208 / DSM 771 / KCTC 5769 / VKM B-1644 / 5575)</name>
    <name type="common">Desulfotomaculum acetoxidans</name>
    <dbReference type="NCBI Taxonomy" id="485916"/>
    <lineage>
        <taxon>Bacteria</taxon>
        <taxon>Bacillati</taxon>
        <taxon>Bacillota</taxon>
        <taxon>Clostridia</taxon>
        <taxon>Eubacteriales</taxon>
        <taxon>Peptococcaceae</taxon>
        <taxon>Desulfofarcimen</taxon>
    </lineage>
</organism>
<dbReference type="PROSITE" id="PS50110">
    <property type="entry name" value="RESPONSE_REGULATORY"/>
    <property type="match status" value="1"/>
</dbReference>
<sequence>MILNAAIIEDCKEAIIGLKHQLSEIPHINLIGEAENGIDGLKLIMSKQPHVVFLDIDMPGIDGLEVARTISEYNDNSTNKVHTIFTTGYSDFALEAYSCYPVDYLLKPYTEERLKTTINKLIVSITGNNKQSKKLMLKTKEGHALINSDDIVLVNKVNRGTWIHLNDGTKLLASDSLDKIEEMLDSKIFARCHRYNIVNITKIKLIQTSSGKRTYDLVLDKISEVAVVHKEYMAKLESLLATA</sequence>
<dbReference type="SMART" id="SM00448">
    <property type="entry name" value="REC"/>
    <property type="match status" value="1"/>
</dbReference>
<dbReference type="eggNOG" id="COG3279">
    <property type="taxonomic scope" value="Bacteria"/>
</dbReference>
<dbReference type="GO" id="GO:0000156">
    <property type="term" value="F:phosphorelay response regulator activity"/>
    <property type="evidence" value="ECO:0007669"/>
    <property type="project" value="InterPro"/>
</dbReference>
<dbReference type="InterPro" id="IPR011006">
    <property type="entry name" value="CheY-like_superfamily"/>
</dbReference>
<evidence type="ECO:0000256" key="3">
    <source>
        <dbReference type="PROSITE-ProRule" id="PRU00169"/>
    </source>
</evidence>
<evidence type="ECO:0000313" key="6">
    <source>
        <dbReference type="EMBL" id="ACV62715.1"/>
    </source>
</evidence>
<dbReference type="PANTHER" id="PTHR37299:SF1">
    <property type="entry name" value="STAGE 0 SPORULATION PROTEIN A HOMOLOG"/>
    <property type="match status" value="1"/>
</dbReference>
<feature type="domain" description="Response regulatory" evidence="4">
    <location>
        <begin position="4"/>
        <end position="122"/>
    </location>
</feature>
<feature type="domain" description="HTH LytTR-type" evidence="5">
    <location>
        <begin position="135"/>
        <end position="242"/>
    </location>
</feature>
<dbReference type="EMBL" id="CP001720">
    <property type="protein sequence ID" value="ACV62715.1"/>
    <property type="molecule type" value="Genomic_DNA"/>
</dbReference>
<dbReference type="Proteomes" id="UP000002217">
    <property type="component" value="Chromosome"/>
</dbReference>
<dbReference type="Gene3D" id="3.40.50.2300">
    <property type="match status" value="1"/>
</dbReference>
<dbReference type="SUPFAM" id="SSF52172">
    <property type="entry name" value="CheY-like"/>
    <property type="match status" value="1"/>
</dbReference>
<dbReference type="InterPro" id="IPR001789">
    <property type="entry name" value="Sig_transdc_resp-reg_receiver"/>
</dbReference>
<dbReference type="SMART" id="SM00850">
    <property type="entry name" value="LytTR"/>
    <property type="match status" value="1"/>
</dbReference>
<evidence type="ECO:0000259" key="5">
    <source>
        <dbReference type="PROSITE" id="PS50930"/>
    </source>
</evidence>
<dbReference type="Pfam" id="PF04397">
    <property type="entry name" value="LytTR"/>
    <property type="match status" value="1"/>
</dbReference>
<dbReference type="PROSITE" id="PS50930">
    <property type="entry name" value="HTH_LYTTR"/>
    <property type="match status" value="1"/>
</dbReference>
<dbReference type="RefSeq" id="WP_015757421.1">
    <property type="nucleotide sequence ID" value="NC_013216.1"/>
</dbReference>
<evidence type="ECO:0000256" key="2">
    <source>
        <dbReference type="ARBA" id="ARBA00024867"/>
    </source>
</evidence>
<gene>
    <name evidence="6" type="ordered locus">Dtox_1869</name>
</gene>
<dbReference type="GO" id="GO:0003677">
    <property type="term" value="F:DNA binding"/>
    <property type="evidence" value="ECO:0007669"/>
    <property type="project" value="InterPro"/>
</dbReference>
<keyword evidence="7" id="KW-1185">Reference proteome</keyword>
<dbReference type="InterPro" id="IPR007492">
    <property type="entry name" value="LytTR_DNA-bd_dom"/>
</dbReference>
<evidence type="ECO:0000256" key="1">
    <source>
        <dbReference type="ARBA" id="ARBA00018672"/>
    </source>
</evidence>
<dbReference type="InterPro" id="IPR046947">
    <property type="entry name" value="LytR-like"/>
</dbReference>
<proteinExistence type="predicted"/>
<reference evidence="6 7" key="1">
    <citation type="journal article" date="2009" name="Stand. Genomic Sci.">
        <title>Complete genome sequence of Desulfotomaculum acetoxidans type strain (5575).</title>
        <authorList>
            <person name="Spring S."/>
            <person name="Lapidus A."/>
            <person name="Schroder M."/>
            <person name="Gleim D."/>
            <person name="Sims D."/>
            <person name="Meincke L."/>
            <person name="Glavina Del Rio T."/>
            <person name="Tice H."/>
            <person name="Copeland A."/>
            <person name="Cheng J.F."/>
            <person name="Lucas S."/>
            <person name="Chen F."/>
            <person name="Nolan M."/>
            <person name="Bruce D."/>
            <person name="Goodwin L."/>
            <person name="Pitluck S."/>
            <person name="Ivanova N."/>
            <person name="Mavromatis K."/>
            <person name="Mikhailova N."/>
            <person name="Pati A."/>
            <person name="Chen A."/>
            <person name="Palaniappan K."/>
            <person name="Land M."/>
            <person name="Hauser L."/>
            <person name="Chang Y.J."/>
            <person name="Jeffries C.D."/>
            <person name="Chain P."/>
            <person name="Saunders E."/>
            <person name="Brettin T."/>
            <person name="Detter J.C."/>
            <person name="Goker M."/>
            <person name="Bristow J."/>
            <person name="Eisen J.A."/>
            <person name="Markowitz V."/>
            <person name="Hugenholtz P."/>
            <person name="Kyrpides N.C."/>
            <person name="Klenk H.P."/>
            <person name="Han C."/>
        </authorList>
    </citation>
    <scope>NUCLEOTIDE SEQUENCE [LARGE SCALE GENOMIC DNA]</scope>
    <source>
        <strain evidence="7">ATCC 49208 / DSM 771 / VKM B-1644</strain>
    </source>
</reference>
<dbReference type="HOGENOM" id="CLU_000445_14_1_9"/>
<comment type="function">
    <text evidence="2">May play the central regulatory role in sporulation. It may be an element of the effector pathway responsible for the activation of sporulation genes in response to nutritional stress. Spo0A may act in concert with spo0H (a sigma factor) to control the expression of some genes that are critical to the sporulation process.</text>
</comment>
<dbReference type="PANTHER" id="PTHR37299">
    <property type="entry name" value="TRANSCRIPTIONAL REGULATOR-RELATED"/>
    <property type="match status" value="1"/>
</dbReference>
<protein>
    <recommendedName>
        <fullName evidence="1">Stage 0 sporulation protein A homolog</fullName>
    </recommendedName>
</protein>
<dbReference type="OrthoDB" id="9809318at2"/>
<dbReference type="AlphaFoldDB" id="C8VXQ9"/>
<evidence type="ECO:0000259" key="4">
    <source>
        <dbReference type="PROSITE" id="PS50110"/>
    </source>
</evidence>
<accession>C8VXQ9</accession>